<protein>
    <recommendedName>
        <fullName evidence="2">F-box domain-containing protein</fullName>
    </recommendedName>
</protein>
<dbReference type="EMBL" id="JBBWRZ010000003">
    <property type="protein sequence ID" value="KAK8240552.1"/>
    <property type="molecule type" value="Genomic_DNA"/>
</dbReference>
<dbReference type="PROSITE" id="PS50181">
    <property type="entry name" value="FBOX"/>
    <property type="match status" value="1"/>
</dbReference>
<dbReference type="InterPro" id="IPR036047">
    <property type="entry name" value="F-box-like_dom_sf"/>
</dbReference>
<keyword evidence="4" id="KW-1185">Reference proteome</keyword>
<name>A0ABR1YWH7_9PEZI</name>
<evidence type="ECO:0000313" key="3">
    <source>
        <dbReference type="EMBL" id="KAK8240552.1"/>
    </source>
</evidence>
<evidence type="ECO:0000259" key="2">
    <source>
        <dbReference type="PROSITE" id="PS50181"/>
    </source>
</evidence>
<accession>A0ABR1YWH7</accession>
<proteinExistence type="predicted"/>
<sequence>MASDITGPDQLSQQLDQLSMDAKDSNNSSREYSSPQTAQGVAISQGAHQEHLESDPSNDNVAAGLETLPAELLCLIDDHLDAGDGLVIRVTCRRLRDVLTSLKSRTAAVNGDSKAKASLKRKLVQDAIRGEQEGIFHLGPMQACTGCSAFHDEKLFPDKRREQSSRLPLCLGHAQEFHLCEHVRCNYFQLSSLPNIMWKYCTGGLETVDDGDGDPREHFHITQNCNCEISASKSTKSPDNTWELKGEKSLDEYAPPDECNSLSPVRLSKERGLLVTIQLSQSEIIGIFPRDEDSICNRIKNWDWEICAHLRVGHLGAQFFEDLCWKAVHWEFVKDSYSAQCDNEHCKASFKLTLSTWYDEQPEILGHRTTSIDFGVFRQVEIYGMEGPDWLENSEAIEDDSKDYVEGQVTTGTQAHSDPSCGYPFKGLNV</sequence>
<gene>
    <name evidence="3" type="ORF">HDK90DRAFT_509014</name>
</gene>
<dbReference type="SUPFAM" id="SSF81383">
    <property type="entry name" value="F-box domain"/>
    <property type="match status" value="1"/>
</dbReference>
<feature type="domain" description="F-box" evidence="2">
    <location>
        <begin position="62"/>
        <end position="109"/>
    </location>
</feature>
<dbReference type="InterPro" id="IPR001810">
    <property type="entry name" value="F-box_dom"/>
</dbReference>
<evidence type="ECO:0000313" key="4">
    <source>
        <dbReference type="Proteomes" id="UP001492380"/>
    </source>
</evidence>
<feature type="compositionally biased region" description="Low complexity" evidence="1">
    <location>
        <begin position="9"/>
        <end position="19"/>
    </location>
</feature>
<feature type="region of interest" description="Disordered" evidence="1">
    <location>
        <begin position="1"/>
        <end position="62"/>
    </location>
</feature>
<organism evidence="3 4">
    <name type="scientific">Phyllosticta capitalensis</name>
    <dbReference type="NCBI Taxonomy" id="121624"/>
    <lineage>
        <taxon>Eukaryota</taxon>
        <taxon>Fungi</taxon>
        <taxon>Dikarya</taxon>
        <taxon>Ascomycota</taxon>
        <taxon>Pezizomycotina</taxon>
        <taxon>Dothideomycetes</taxon>
        <taxon>Dothideomycetes incertae sedis</taxon>
        <taxon>Botryosphaeriales</taxon>
        <taxon>Phyllostictaceae</taxon>
        <taxon>Phyllosticta</taxon>
    </lineage>
</organism>
<evidence type="ECO:0000256" key="1">
    <source>
        <dbReference type="SAM" id="MobiDB-lite"/>
    </source>
</evidence>
<feature type="compositionally biased region" description="Polar residues" evidence="1">
    <location>
        <begin position="25"/>
        <end position="39"/>
    </location>
</feature>
<comment type="caution">
    <text evidence="3">The sequence shown here is derived from an EMBL/GenBank/DDBJ whole genome shotgun (WGS) entry which is preliminary data.</text>
</comment>
<dbReference type="Proteomes" id="UP001492380">
    <property type="component" value="Unassembled WGS sequence"/>
</dbReference>
<reference evidence="3 4" key="1">
    <citation type="submission" date="2024-04" db="EMBL/GenBank/DDBJ databases">
        <title>Phyllosticta paracitricarpa is synonymous to the EU quarantine fungus P. citricarpa based on phylogenomic analyses.</title>
        <authorList>
            <consortium name="Lawrence Berkeley National Laboratory"/>
            <person name="Van Ingen-Buijs V.A."/>
            <person name="Van Westerhoven A.C."/>
            <person name="Haridas S."/>
            <person name="Skiadas P."/>
            <person name="Martin F."/>
            <person name="Groenewald J.Z."/>
            <person name="Crous P.W."/>
            <person name="Seidl M.F."/>
        </authorList>
    </citation>
    <scope>NUCLEOTIDE SEQUENCE [LARGE SCALE GENOMIC DNA]</scope>
    <source>
        <strain evidence="3 4">CBS 123374</strain>
    </source>
</reference>